<keyword evidence="2" id="KW-0677">Repeat</keyword>
<dbReference type="EnsemblPlants" id="LPERR01G02940.4">
    <property type="protein sequence ID" value="LPERR01G02940.4"/>
    <property type="gene ID" value="LPERR01G02940"/>
</dbReference>
<protein>
    <recommendedName>
        <fullName evidence="7">Pentacotripeptide-repeat region of PRORP domain-containing protein</fullName>
    </recommendedName>
</protein>
<dbReference type="InterPro" id="IPR011990">
    <property type="entry name" value="TPR-like_helical_dom_sf"/>
</dbReference>
<evidence type="ECO:0008006" key="7">
    <source>
        <dbReference type="Google" id="ProtNLM"/>
    </source>
</evidence>
<feature type="repeat" description="PPR" evidence="4">
    <location>
        <begin position="76"/>
        <end position="110"/>
    </location>
</feature>
<evidence type="ECO:0000256" key="2">
    <source>
        <dbReference type="ARBA" id="ARBA00022737"/>
    </source>
</evidence>
<reference evidence="5" key="3">
    <citation type="submission" date="2015-04" db="UniProtKB">
        <authorList>
            <consortium name="EnsemblPlants"/>
        </authorList>
    </citation>
    <scope>IDENTIFICATION</scope>
</reference>
<dbReference type="PROSITE" id="PS51375">
    <property type="entry name" value="PPR"/>
    <property type="match status" value="2"/>
</dbReference>
<sequence length="209" mass="23618">MEAKGVSSNSMTYSYILKTTEKPKDVISLMQRMEKYGCRLDSDTYNLILNLYVSWNYEKGVQLVWDEMERNGSGPDQRSFTIMVHGLHSHGKLDEALQYYRTMESRGMTPEPRTKILVKAICMKKDALATEDQPRMMTRTGMGKVMGYRHQVMFTILAYYCLRCLLGASLGLHKFVDAALPDAITAISDPTIWPHEEATGTDAATATVL</sequence>
<keyword evidence="6" id="KW-1185">Reference proteome</keyword>
<dbReference type="Gramene" id="LPERR01G02940.4">
    <property type="protein sequence ID" value="LPERR01G02940.4"/>
    <property type="gene ID" value="LPERR01G02940"/>
</dbReference>
<evidence type="ECO:0000313" key="6">
    <source>
        <dbReference type="Proteomes" id="UP000032180"/>
    </source>
</evidence>
<dbReference type="AlphaFoldDB" id="A0A0D9UWT1"/>
<dbReference type="Gene3D" id="1.25.40.10">
    <property type="entry name" value="Tetratricopeptide repeat domain"/>
    <property type="match status" value="1"/>
</dbReference>
<dbReference type="NCBIfam" id="TIGR00756">
    <property type="entry name" value="PPR"/>
    <property type="match status" value="1"/>
</dbReference>
<organism evidence="5 6">
    <name type="scientific">Leersia perrieri</name>
    <dbReference type="NCBI Taxonomy" id="77586"/>
    <lineage>
        <taxon>Eukaryota</taxon>
        <taxon>Viridiplantae</taxon>
        <taxon>Streptophyta</taxon>
        <taxon>Embryophyta</taxon>
        <taxon>Tracheophyta</taxon>
        <taxon>Spermatophyta</taxon>
        <taxon>Magnoliopsida</taxon>
        <taxon>Liliopsida</taxon>
        <taxon>Poales</taxon>
        <taxon>Poaceae</taxon>
        <taxon>BOP clade</taxon>
        <taxon>Oryzoideae</taxon>
        <taxon>Oryzeae</taxon>
        <taxon>Oryzinae</taxon>
        <taxon>Leersia</taxon>
    </lineage>
</organism>
<evidence type="ECO:0000256" key="3">
    <source>
        <dbReference type="ARBA" id="ARBA00022946"/>
    </source>
</evidence>
<dbReference type="PANTHER" id="PTHR47939">
    <property type="entry name" value="MEMBRANE-ASSOCIATED SALT-INDUCIBLE PROTEIN-LIKE"/>
    <property type="match status" value="1"/>
</dbReference>
<dbReference type="HOGENOM" id="CLU_1317118_0_0_1"/>
<dbReference type="Pfam" id="PF01535">
    <property type="entry name" value="PPR"/>
    <property type="match status" value="1"/>
</dbReference>
<dbReference type="InterPro" id="IPR002885">
    <property type="entry name" value="PPR_rpt"/>
</dbReference>
<dbReference type="InterPro" id="IPR050667">
    <property type="entry name" value="PPR-containing_protein"/>
</dbReference>
<evidence type="ECO:0000256" key="1">
    <source>
        <dbReference type="ARBA" id="ARBA00007626"/>
    </source>
</evidence>
<accession>A0A0D9UWT1</accession>
<dbReference type="Pfam" id="PF13812">
    <property type="entry name" value="PPR_3"/>
    <property type="match status" value="1"/>
</dbReference>
<comment type="similarity">
    <text evidence="1">Belongs to the PPR family. P subfamily.</text>
</comment>
<keyword evidence="3" id="KW-0809">Transit peptide</keyword>
<reference evidence="6" key="2">
    <citation type="submission" date="2013-12" db="EMBL/GenBank/DDBJ databases">
        <authorList>
            <person name="Yu Y."/>
            <person name="Lee S."/>
            <person name="de Baynast K."/>
            <person name="Wissotski M."/>
            <person name="Liu L."/>
            <person name="Talag J."/>
            <person name="Goicoechea J."/>
            <person name="Angelova A."/>
            <person name="Jetty R."/>
            <person name="Kudrna D."/>
            <person name="Golser W."/>
            <person name="Rivera L."/>
            <person name="Zhang J."/>
            <person name="Wing R."/>
        </authorList>
    </citation>
    <scope>NUCLEOTIDE SEQUENCE</scope>
</reference>
<evidence type="ECO:0000313" key="5">
    <source>
        <dbReference type="EnsemblPlants" id="LPERR01G02940.4"/>
    </source>
</evidence>
<evidence type="ECO:0000256" key="4">
    <source>
        <dbReference type="PROSITE-ProRule" id="PRU00708"/>
    </source>
</evidence>
<feature type="repeat" description="PPR" evidence="4">
    <location>
        <begin position="41"/>
        <end position="75"/>
    </location>
</feature>
<dbReference type="Proteomes" id="UP000032180">
    <property type="component" value="Chromosome 1"/>
</dbReference>
<dbReference type="PANTHER" id="PTHR47939:SF14">
    <property type="entry name" value="PENTATRICOPEPTIDE REPEAT-CONTAINING PROTEIN MITOCHONDRIAL"/>
    <property type="match status" value="1"/>
</dbReference>
<name>A0A0D9UWT1_9ORYZ</name>
<reference evidence="5 6" key="1">
    <citation type="submission" date="2012-08" db="EMBL/GenBank/DDBJ databases">
        <title>Oryza genome evolution.</title>
        <authorList>
            <person name="Wing R.A."/>
        </authorList>
    </citation>
    <scope>NUCLEOTIDE SEQUENCE</scope>
</reference>
<proteinExistence type="inferred from homology"/>